<keyword evidence="1" id="KW-1133">Transmembrane helix</keyword>
<proteinExistence type="predicted"/>
<feature type="transmembrane region" description="Helical" evidence="1">
    <location>
        <begin position="185"/>
        <end position="209"/>
    </location>
</feature>
<dbReference type="RefSeq" id="WP_344715275.1">
    <property type="nucleotide sequence ID" value="NZ_BAABCB010000026.1"/>
</dbReference>
<keyword evidence="1" id="KW-0812">Transmembrane</keyword>
<evidence type="ECO:0000313" key="3">
    <source>
        <dbReference type="Proteomes" id="UP001501682"/>
    </source>
</evidence>
<gene>
    <name evidence="2" type="ORF">GCM10022292_25820</name>
</gene>
<protein>
    <recommendedName>
        <fullName evidence="4">SMODS and SLOG-associating 2TM effector domain-containing protein</fullName>
    </recommendedName>
</protein>
<organism evidence="2 3">
    <name type="scientific">Winogradskyella damuponensis</name>
    <dbReference type="NCBI Taxonomy" id="943939"/>
    <lineage>
        <taxon>Bacteria</taxon>
        <taxon>Pseudomonadati</taxon>
        <taxon>Bacteroidota</taxon>
        <taxon>Flavobacteriia</taxon>
        <taxon>Flavobacteriales</taxon>
        <taxon>Flavobacteriaceae</taxon>
        <taxon>Winogradskyella</taxon>
    </lineage>
</organism>
<comment type="caution">
    <text evidence="2">The sequence shown here is derived from an EMBL/GenBank/DDBJ whole genome shotgun (WGS) entry which is preliminary data.</text>
</comment>
<name>A0ABP8CYR8_9FLAO</name>
<accession>A0ABP8CYR8</accession>
<sequence length="288" mass="33621">MNNITTEQNNPNLIELLKAQRIAYSQCKRFQFFDVISILIAISFPLIALIKPEFQNPINAFGVLWTVAYLLTELYRKSKTTQGATIQEQFDTELYGLSWNNILCKSKVNVDTIQELSSKYKKNDLQNWYSIKIDNSLPKEIAIILCQRINFSWEINQRKKFVGFLSVITIVYYLIYIVIGFTQNIGFFDLLILLSPSIPFLVFSVQNILSLRSHIKSKNETLNFIDAELENYKANRSVPSSENLRQIQDTIFTERTVPEKVPDWFYRLNKTNNEKFIDNLIVKIQSNF</sequence>
<feature type="transmembrane region" description="Helical" evidence="1">
    <location>
        <begin position="56"/>
        <end position="72"/>
    </location>
</feature>
<keyword evidence="3" id="KW-1185">Reference proteome</keyword>
<dbReference type="Proteomes" id="UP001501682">
    <property type="component" value="Unassembled WGS sequence"/>
</dbReference>
<feature type="transmembrane region" description="Helical" evidence="1">
    <location>
        <begin position="30"/>
        <end position="50"/>
    </location>
</feature>
<keyword evidence="1" id="KW-0472">Membrane</keyword>
<evidence type="ECO:0000313" key="2">
    <source>
        <dbReference type="EMBL" id="GAA4245019.1"/>
    </source>
</evidence>
<evidence type="ECO:0000256" key="1">
    <source>
        <dbReference type="SAM" id="Phobius"/>
    </source>
</evidence>
<evidence type="ECO:0008006" key="4">
    <source>
        <dbReference type="Google" id="ProtNLM"/>
    </source>
</evidence>
<dbReference type="InterPro" id="IPR049920">
    <property type="entry name" value="IK1_05631-like"/>
</dbReference>
<dbReference type="Pfam" id="PF18159">
    <property type="entry name" value="S_4TM"/>
    <property type="match status" value="1"/>
</dbReference>
<reference evidence="3" key="1">
    <citation type="journal article" date="2019" name="Int. J. Syst. Evol. Microbiol.">
        <title>The Global Catalogue of Microorganisms (GCM) 10K type strain sequencing project: providing services to taxonomists for standard genome sequencing and annotation.</title>
        <authorList>
            <consortium name="The Broad Institute Genomics Platform"/>
            <consortium name="The Broad Institute Genome Sequencing Center for Infectious Disease"/>
            <person name="Wu L."/>
            <person name="Ma J."/>
        </authorList>
    </citation>
    <scope>NUCLEOTIDE SEQUENCE [LARGE SCALE GENOMIC DNA]</scope>
    <source>
        <strain evidence="3">JCM 17633</strain>
    </source>
</reference>
<dbReference type="EMBL" id="BAABCB010000026">
    <property type="protein sequence ID" value="GAA4245019.1"/>
    <property type="molecule type" value="Genomic_DNA"/>
</dbReference>
<feature type="transmembrane region" description="Helical" evidence="1">
    <location>
        <begin position="161"/>
        <end position="179"/>
    </location>
</feature>